<evidence type="ECO:0000313" key="2">
    <source>
        <dbReference type="Proteomes" id="UP000736335"/>
    </source>
</evidence>
<protein>
    <submittedName>
        <fullName evidence="1">Uncharacterized protein</fullName>
    </submittedName>
</protein>
<organism evidence="1 2">
    <name type="scientific">Thelephora terrestris</name>
    <dbReference type="NCBI Taxonomy" id="56493"/>
    <lineage>
        <taxon>Eukaryota</taxon>
        <taxon>Fungi</taxon>
        <taxon>Dikarya</taxon>
        <taxon>Basidiomycota</taxon>
        <taxon>Agaricomycotina</taxon>
        <taxon>Agaricomycetes</taxon>
        <taxon>Thelephorales</taxon>
        <taxon>Thelephoraceae</taxon>
        <taxon>Thelephora</taxon>
    </lineage>
</organism>
<dbReference type="EMBL" id="WIUZ02000006">
    <property type="protein sequence ID" value="KAF9785950.1"/>
    <property type="molecule type" value="Genomic_DNA"/>
</dbReference>
<comment type="caution">
    <text evidence="1">The sequence shown here is derived from an EMBL/GenBank/DDBJ whole genome shotgun (WGS) entry which is preliminary data.</text>
</comment>
<accession>A0A9P6L7S0</accession>
<keyword evidence="2" id="KW-1185">Reference proteome</keyword>
<sequence>MSAPLPAAEPHSKNSHRDPLLIHAGKGYAIMYSIWGRFRDILQRGSPLVDVNPLLLSPLDRGYREEYINLLSIEPKIADLLADRELPDLVRDLEKGRNEFRNSQVHSISNQISSWGIGVPDDKHLRGFGNDICGRLLCPSTKDWGDPIARERLQTLQADVTIDNFPRFLWEGERVDPQDMNKGFLRGELLVKALLSILIGPAAARPGGQCSGAGGYADILNMQTLTVPSLAFGAAVTRFALSAETKCRWSFSKEDMPGFNYLGFYQKITLAVGKWRDEDQRSLLMWWNRMILSHLRGGPHATQLNGAPEPGSAAALMIQQATGAIAAPH</sequence>
<reference evidence="1" key="1">
    <citation type="journal article" date="2020" name="Nat. Commun.">
        <title>Large-scale genome sequencing of mycorrhizal fungi provides insights into the early evolution of symbiotic traits.</title>
        <authorList>
            <person name="Miyauchi S."/>
            <person name="Kiss E."/>
            <person name="Kuo A."/>
            <person name="Drula E."/>
            <person name="Kohler A."/>
            <person name="Sanchez-Garcia M."/>
            <person name="Morin E."/>
            <person name="Andreopoulos B."/>
            <person name="Barry K.W."/>
            <person name="Bonito G."/>
            <person name="Buee M."/>
            <person name="Carver A."/>
            <person name="Chen C."/>
            <person name="Cichocki N."/>
            <person name="Clum A."/>
            <person name="Culley D."/>
            <person name="Crous P.W."/>
            <person name="Fauchery L."/>
            <person name="Girlanda M."/>
            <person name="Hayes R.D."/>
            <person name="Keri Z."/>
            <person name="LaButti K."/>
            <person name="Lipzen A."/>
            <person name="Lombard V."/>
            <person name="Magnuson J."/>
            <person name="Maillard F."/>
            <person name="Murat C."/>
            <person name="Nolan M."/>
            <person name="Ohm R.A."/>
            <person name="Pangilinan J."/>
            <person name="Pereira M.F."/>
            <person name="Perotto S."/>
            <person name="Peter M."/>
            <person name="Pfister S."/>
            <person name="Riley R."/>
            <person name="Sitrit Y."/>
            <person name="Stielow J.B."/>
            <person name="Szollosi G."/>
            <person name="Zifcakova L."/>
            <person name="Stursova M."/>
            <person name="Spatafora J.W."/>
            <person name="Tedersoo L."/>
            <person name="Vaario L.M."/>
            <person name="Yamada A."/>
            <person name="Yan M."/>
            <person name="Wang P."/>
            <person name="Xu J."/>
            <person name="Bruns T."/>
            <person name="Baldrian P."/>
            <person name="Vilgalys R."/>
            <person name="Dunand C."/>
            <person name="Henrissat B."/>
            <person name="Grigoriev I.V."/>
            <person name="Hibbett D."/>
            <person name="Nagy L.G."/>
            <person name="Martin F.M."/>
        </authorList>
    </citation>
    <scope>NUCLEOTIDE SEQUENCE</scope>
    <source>
        <strain evidence="1">UH-Tt-Lm1</strain>
    </source>
</reference>
<proteinExistence type="predicted"/>
<dbReference type="InterPro" id="IPR046521">
    <property type="entry name" value="DUF6698"/>
</dbReference>
<dbReference type="Proteomes" id="UP000736335">
    <property type="component" value="Unassembled WGS sequence"/>
</dbReference>
<name>A0A9P6L7S0_9AGAM</name>
<reference evidence="1" key="2">
    <citation type="submission" date="2020-11" db="EMBL/GenBank/DDBJ databases">
        <authorList>
            <consortium name="DOE Joint Genome Institute"/>
            <person name="Kuo A."/>
            <person name="Miyauchi S."/>
            <person name="Kiss E."/>
            <person name="Drula E."/>
            <person name="Kohler A."/>
            <person name="Sanchez-Garcia M."/>
            <person name="Andreopoulos B."/>
            <person name="Barry K.W."/>
            <person name="Bonito G."/>
            <person name="Buee M."/>
            <person name="Carver A."/>
            <person name="Chen C."/>
            <person name="Cichocki N."/>
            <person name="Clum A."/>
            <person name="Culley D."/>
            <person name="Crous P.W."/>
            <person name="Fauchery L."/>
            <person name="Girlanda M."/>
            <person name="Hayes R."/>
            <person name="Keri Z."/>
            <person name="Labutti K."/>
            <person name="Lipzen A."/>
            <person name="Lombard V."/>
            <person name="Magnuson J."/>
            <person name="Maillard F."/>
            <person name="Morin E."/>
            <person name="Murat C."/>
            <person name="Nolan M."/>
            <person name="Ohm R."/>
            <person name="Pangilinan J."/>
            <person name="Pereira M."/>
            <person name="Perotto S."/>
            <person name="Peter M."/>
            <person name="Riley R."/>
            <person name="Sitrit Y."/>
            <person name="Stielow B."/>
            <person name="Szollosi G."/>
            <person name="Zifcakova L."/>
            <person name="Stursova M."/>
            <person name="Spatafora J.W."/>
            <person name="Tedersoo L."/>
            <person name="Vaario L.-M."/>
            <person name="Yamada A."/>
            <person name="Yan M."/>
            <person name="Wang P."/>
            <person name="Xu J."/>
            <person name="Bruns T."/>
            <person name="Baldrian P."/>
            <person name="Vilgalys R."/>
            <person name="Henrissat B."/>
            <person name="Grigoriev I.V."/>
            <person name="Hibbett D."/>
            <person name="Nagy L.G."/>
            <person name="Martin F.M."/>
        </authorList>
    </citation>
    <scope>NUCLEOTIDE SEQUENCE</scope>
    <source>
        <strain evidence="1">UH-Tt-Lm1</strain>
    </source>
</reference>
<dbReference type="Pfam" id="PF20414">
    <property type="entry name" value="DUF6698"/>
    <property type="match status" value="1"/>
</dbReference>
<evidence type="ECO:0000313" key="1">
    <source>
        <dbReference type="EMBL" id="KAF9785950.1"/>
    </source>
</evidence>
<dbReference type="OrthoDB" id="3160134at2759"/>
<dbReference type="AlphaFoldDB" id="A0A9P6L7S0"/>
<gene>
    <name evidence="1" type="ORF">BJ322DRAFT_754912</name>
</gene>